<dbReference type="PANTHER" id="PTHR31865">
    <property type="entry name" value="OSJNBA0071G03.3 PROTEIN"/>
    <property type="match status" value="1"/>
</dbReference>
<reference evidence="2 3" key="1">
    <citation type="submission" date="2017-11" db="EMBL/GenBank/DDBJ databases">
        <title>De-novo sequencing of pomegranate (Punica granatum L.) genome.</title>
        <authorList>
            <person name="Akparov Z."/>
            <person name="Amiraslanov A."/>
            <person name="Hajiyeva S."/>
            <person name="Abbasov M."/>
            <person name="Kaur K."/>
            <person name="Hamwieh A."/>
            <person name="Solovyev V."/>
            <person name="Salamov A."/>
            <person name="Braich B."/>
            <person name="Kosarev P."/>
            <person name="Mahmoud A."/>
            <person name="Hajiyev E."/>
            <person name="Babayeva S."/>
            <person name="Izzatullayeva V."/>
            <person name="Mammadov A."/>
            <person name="Mammadov A."/>
            <person name="Sharifova S."/>
            <person name="Ojaghi J."/>
            <person name="Eynullazada K."/>
            <person name="Bayramov B."/>
            <person name="Abdulazimova A."/>
            <person name="Shahmuradov I."/>
        </authorList>
    </citation>
    <scope>NUCLEOTIDE SEQUENCE [LARGE SCALE GENOMIC DNA]</scope>
    <source>
        <strain evidence="3">cv. AG2017</strain>
        <tissue evidence="2">Leaf</tissue>
    </source>
</reference>
<name>A0A2I0KJJ9_PUNGR</name>
<evidence type="ECO:0000313" key="3">
    <source>
        <dbReference type="Proteomes" id="UP000233551"/>
    </source>
</evidence>
<feature type="region of interest" description="Disordered" evidence="1">
    <location>
        <begin position="409"/>
        <end position="443"/>
    </location>
</feature>
<evidence type="ECO:0000313" key="2">
    <source>
        <dbReference type="EMBL" id="PKI68668.1"/>
    </source>
</evidence>
<evidence type="ECO:0000256" key="1">
    <source>
        <dbReference type="SAM" id="MobiDB-lite"/>
    </source>
</evidence>
<gene>
    <name evidence="2" type="ORF">CRG98_010948</name>
</gene>
<feature type="compositionally biased region" description="Basic residues" evidence="1">
    <location>
        <begin position="465"/>
        <end position="475"/>
    </location>
</feature>
<dbReference type="Proteomes" id="UP000233551">
    <property type="component" value="Unassembled WGS sequence"/>
</dbReference>
<protein>
    <submittedName>
        <fullName evidence="2">Uncharacterized protein</fullName>
    </submittedName>
</protein>
<feature type="compositionally biased region" description="Basic and acidic residues" evidence="1">
    <location>
        <begin position="476"/>
        <end position="491"/>
    </location>
</feature>
<dbReference type="AlphaFoldDB" id="A0A2I0KJJ9"/>
<dbReference type="EMBL" id="PGOL01000545">
    <property type="protein sequence ID" value="PKI68668.1"/>
    <property type="molecule type" value="Genomic_DNA"/>
</dbReference>
<accession>A0A2I0KJJ9</accession>
<proteinExistence type="predicted"/>
<organism evidence="2 3">
    <name type="scientific">Punica granatum</name>
    <name type="common">Pomegranate</name>
    <dbReference type="NCBI Taxonomy" id="22663"/>
    <lineage>
        <taxon>Eukaryota</taxon>
        <taxon>Viridiplantae</taxon>
        <taxon>Streptophyta</taxon>
        <taxon>Embryophyta</taxon>
        <taxon>Tracheophyta</taxon>
        <taxon>Spermatophyta</taxon>
        <taxon>Magnoliopsida</taxon>
        <taxon>eudicotyledons</taxon>
        <taxon>Gunneridae</taxon>
        <taxon>Pentapetalae</taxon>
        <taxon>rosids</taxon>
        <taxon>malvids</taxon>
        <taxon>Myrtales</taxon>
        <taxon>Lythraceae</taxon>
        <taxon>Punica</taxon>
    </lineage>
</organism>
<dbReference type="PANTHER" id="PTHR31865:SF2">
    <property type="entry name" value="OSJNBA0004B13.24 PROTEIN"/>
    <property type="match status" value="1"/>
</dbReference>
<feature type="region of interest" description="Disordered" evidence="1">
    <location>
        <begin position="549"/>
        <end position="578"/>
    </location>
</feature>
<sequence length="605" mass="67395">MGSEPTGKNPIRTLKNWTDQVDYISYRYESWMINLENYSEWSCVTIVKLPRVATLESGGAISAVLFSFPFKDSWIWSSTGHWINEGKATVGPGRDKYSQCVGGAFISWSGPRTWSWWAQLRFRWAHQVSYFLPSLEFLLFLRGRNADTCPHRNAPGDVFGPSFWSKCRNFCGLESDQRAASLSSDQTAPISDPLSAGVLSISRRANSERAACEHFARSGNVKAALRVHSQGSGNDRLVLSFFRWGHYLYFYLRFHILRCLTASRAAPAATRRLLYSSSVRLTNTDMHCRTTIGISDCMNLRLLCFWRALNLCPTTGSAKASIFLSGVEALKVKSMASDESDDGYGFDHHHTHQAHQPHIQPTQGQALSRLSVCSSSFTCCNDEDDDCDDGFYWDADVYMSRLSIESFDADEELSDDPKTTMSSDSDRERECYSLPATPPRRRWGAGAVVKDYASENEALAQRGAGKPRKSVRRRAAREDRSGSGMGRKDDSYWNGVSGESESGCGVMVITRPKGGRRSLCMDLEEVKACRDLGFELEHERMLEVPSRLSVSGSNLDTNSSGGNSPIANWRISSPGDDPRDVKARLKVWAQAVALVSASQTTQHSN</sequence>
<comment type="caution">
    <text evidence="2">The sequence shown here is derived from an EMBL/GenBank/DDBJ whole genome shotgun (WGS) entry which is preliminary data.</text>
</comment>
<feature type="compositionally biased region" description="Polar residues" evidence="1">
    <location>
        <begin position="549"/>
        <end position="566"/>
    </location>
</feature>
<feature type="region of interest" description="Disordered" evidence="1">
    <location>
        <begin position="458"/>
        <end position="496"/>
    </location>
</feature>
<dbReference type="STRING" id="22663.A0A2I0KJJ9"/>
<keyword evidence="3" id="KW-1185">Reference proteome</keyword>